<evidence type="ECO:0000259" key="1">
    <source>
        <dbReference type="PROSITE" id="PS50112"/>
    </source>
</evidence>
<dbReference type="InterPro" id="IPR000014">
    <property type="entry name" value="PAS"/>
</dbReference>
<dbReference type="OrthoDB" id="411251at2759"/>
<dbReference type="SUPFAM" id="SSF55785">
    <property type="entry name" value="PYP-like sensor domain (PAS domain)"/>
    <property type="match status" value="2"/>
</dbReference>
<evidence type="ECO:0000313" key="2">
    <source>
        <dbReference type="EMBL" id="ORX91533.1"/>
    </source>
</evidence>
<organism evidence="2 3">
    <name type="scientific">Basidiobolus meristosporus CBS 931.73</name>
    <dbReference type="NCBI Taxonomy" id="1314790"/>
    <lineage>
        <taxon>Eukaryota</taxon>
        <taxon>Fungi</taxon>
        <taxon>Fungi incertae sedis</taxon>
        <taxon>Zoopagomycota</taxon>
        <taxon>Entomophthoromycotina</taxon>
        <taxon>Basidiobolomycetes</taxon>
        <taxon>Basidiobolales</taxon>
        <taxon>Basidiobolaceae</taxon>
        <taxon>Basidiobolus</taxon>
    </lineage>
</organism>
<dbReference type="SMART" id="SM00091">
    <property type="entry name" value="PAS"/>
    <property type="match status" value="2"/>
</dbReference>
<dbReference type="InterPro" id="IPR013655">
    <property type="entry name" value="PAS_fold_3"/>
</dbReference>
<dbReference type="NCBIfam" id="TIGR00229">
    <property type="entry name" value="sensory_box"/>
    <property type="match status" value="1"/>
</dbReference>
<dbReference type="PANTHER" id="PTHR23042">
    <property type="entry name" value="CIRCADIAN PROTEIN CLOCK/ARNT/BMAL/PAS"/>
    <property type="match status" value="1"/>
</dbReference>
<sequence>MATAKVPDFFAFIEQNMEPRFIYISNGVTELLGYRPDELVGQKFLDYCHPDQAASMHLFSVYTLVRDIFLSGFTFHIKHKNGSWVNVDAMGCCCYTKRVIRFVPVNQIKPHKKVDEWFEFSLHGDVSAKNWRQSHEMLLNGLQQRLLRNSNIPINPEPRVCFVLERGSERPAIIYASPSAEFLLGIPSTELTGSQLATYLHPDELPTLVEKMKQVQEDVAVSTTVLHLFSPTFTWVKLDAVFWATQDSLLLIVRSYKPKVHQRPWRFLLDSGTDTTSEAELLEFAADIE</sequence>
<gene>
    <name evidence="2" type="ORF">K493DRAFT_339303</name>
</gene>
<dbReference type="InterPro" id="IPR035965">
    <property type="entry name" value="PAS-like_dom_sf"/>
</dbReference>
<accession>A0A1Y1Y0J4</accession>
<dbReference type="Proteomes" id="UP000193498">
    <property type="component" value="Unassembled WGS sequence"/>
</dbReference>
<dbReference type="Gene3D" id="3.30.450.20">
    <property type="entry name" value="PAS domain"/>
    <property type="match status" value="2"/>
</dbReference>
<proteinExistence type="predicted"/>
<feature type="domain" description="PAS" evidence="1">
    <location>
        <begin position="16"/>
        <end position="51"/>
    </location>
</feature>
<name>A0A1Y1Y0J4_9FUNG</name>
<reference evidence="2 3" key="1">
    <citation type="submission" date="2016-07" db="EMBL/GenBank/DDBJ databases">
        <title>Pervasive Adenine N6-methylation of Active Genes in Fungi.</title>
        <authorList>
            <consortium name="DOE Joint Genome Institute"/>
            <person name="Mondo S.J."/>
            <person name="Dannebaum R.O."/>
            <person name="Kuo R.C."/>
            <person name="Labutti K."/>
            <person name="Haridas S."/>
            <person name="Kuo A."/>
            <person name="Salamov A."/>
            <person name="Ahrendt S.R."/>
            <person name="Lipzen A."/>
            <person name="Sullivan W."/>
            <person name="Andreopoulos W.B."/>
            <person name="Clum A."/>
            <person name="Lindquist E."/>
            <person name="Daum C."/>
            <person name="Ramamoorthy G.K."/>
            <person name="Gryganskyi A."/>
            <person name="Culley D."/>
            <person name="Magnuson J.K."/>
            <person name="James T.Y."/>
            <person name="O'Malley M.A."/>
            <person name="Stajich J.E."/>
            <person name="Spatafora J.W."/>
            <person name="Visel A."/>
            <person name="Grigoriev I.V."/>
        </authorList>
    </citation>
    <scope>NUCLEOTIDE SEQUENCE [LARGE SCALE GENOMIC DNA]</scope>
    <source>
        <strain evidence="2 3">CBS 931.73</strain>
    </source>
</reference>
<evidence type="ECO:0000313" key="3">
    <source>
        <dbReference type="Proteomes" id="UP000193498"/>
    </source>
</evidence>
<dbReference type="Pfam" id="PF08447">
    <property type="entry name" value="PAS_3"/>
    <property type="match status" value="1"/>
</dbReference>
<dbReference type="AlphaFoldDB" id="A0A1Y1Y0J4"/>
<dbReference type="InParanoid" id="A0A1Y1Y0J4"/>
<comment type="caution">
    <text evidence="2">The sequence shown here is derived from an EMBL/GenBank/DDBJ whole genome shotgun (WGS) entry which is preliminary data.</text>
</comment>
<keyword evidence="3" id="KW-1185">Reference proteome</keyword>
<dbReference type="InterPro" id="IPR050933">
    <property type="entry name" value="Circadian_TF"/>
</dbReference>
<dbReference type="EMBL" id="MCFE01000317">
    <property type="protein sequence ID" value="ORX91533.1"/>
    <property type="molecule type" value="Genomic_DNA"/>
</dbReference>
<protein>
    <recommendedName>
        <fullName evidence="1">PAS domain-containing protein</fullName>
    </recommendedName>
</protein>
<feature type="domain" description="PAS" evidence="1">
    <location>
        <begin position="173"/>
        <end position="219"/>
    </location>
</feature>
<dbReference type="CDD" id="cd00130">
    <property type="entry name" value="PAS"/>
    <property type="match status" value="2"/>
</dbReference>
<dbReference type="PROSITE" id="PS50112">
    <property type="entry name" value="PAS"/>
    <property type="match status" value="2"/>
</dbReference>